<dbReference type="PANTHER" id="PTHR48012:SF10">
    <property type="entry name" value="FI20177P1"/>
    <property type="match status" value="1"/>
</dbReference>
<gene>
    <name evidence="11" type="ORF">CGOC_LOCUS7549</name>
</gene>
<name>A0A3P6SVC8_CYLGO</name>
<dbReference type="PANTHER" id="PTHR48012">
    <property type="entry name" value="STERILE20-LIKE KINASE, ISOFORM B-RELATED"/>
    <property type="match status" value="1"/>
</dbReference>
<organism evidence="11 12">
    <name type="scientific">Cylicostephanus goldi</name>
    <name type="common">Nematode worm</name>
    <dbReference type="NCBI Taxonomy" id="71465"/>
    <lineage>
        <taxon>Eukaryota</taxon>
        <taxon>Metazoa</taxon>
        <taxon>Ecdysozoa</taxon>
        <taxon>Nematoda</taxon>
        <taxon>Chromadorea</taxon>
        <taxon>Rhabditida</taxon>
        <taxon>Rhabditina</taxon>
        <taxon>Rhabditomorpha</taxon>
        <taxon>Strongyloidea</taxon>
        <taxon>Strongylidae</taxon>
        <taxon>Cylicostephanus</taxon>
    </lineage>
</organism>
<dbReference type="OrthoDB" id="8693905at2759"/>
<keyword evidence="3" id="KW-0808">Transferase</keyword>
<dbReference type="PROSITE" id="PS50011">
    <property type="entry name" value="PROTEIN_KINASE_DOM"/>
    <property type="match status" value="1"/>
</dbReference>
<evidence type="ECO:0000259" key="10">
    <source>
        <dbReference type="PROSITE" id="PS50011"/>
    </source>
</evidence>
<dbReference type="SUPFAM" id="SSF56112">
    <property type="entry name" value="Protein kinase-like (PK-like)"/>
    <property type="match status" value="1"/>
</dbReference>
<dbReference type="InterPro" id="IPR000719">
    <property type="entry name" value="Prot_kinase_dom"/>
</dbReference>
<keyword evidence="5" id="KW-0418">Kinase</keyword>
<evidence type="ECO:0000256" key="3">
    <source>
        <dbReference type="ARBA" id="ARBA00022679"/>
    </source>
</evidence>
<protein>
    <recommendedName>
        <fullName evidence="10">Protein kinase domain-containing protein</fullName>
    </recommendedName>
</protein>
<dbReference type="SMART" id="SM00220">
    <property type="entry name" value="S_TKc"/>
    <property type="match status" value="1"/>
</dbReference>
<dbReference type="AlphaFoldDB" id="A0A3P6SVC8"/>
<dbReference type="GO" id="GO:0005737">
    <property type="term" value="C:cytoplasm"/>
    <property type="evidence" value="ECO:0007669"/>
    <property type="project" value="TreeGrafter"/>
</dbReference>
<dbReference type="Proteomes" id="UP000271889">
    <property type="component" value="Unassembled WGS sequence"/>
</dbReference>
<comment type="catalytic activity">
    <reaction evidence="7">
        <text>L-threonyl-[protein] + ATP = O-phospho-L-threonyl-[protein] + ADP + H(+)</text>
        <dbReference type="Rhea" id="RHEA:46608"/>
        <dbReference type="Rhea" id="RHEA-COMP:11060"/>
        <dbReference type="Rhea" id="RHEA-COMP:11605"/>
        <dbReference type="ChEBI" id="CHEBI:15378"/>
        <dbReference type="ChEBI" id="CHEBI:30013"/>
        <dbReference type="ChEBI" id="CHEBI:30616"/>
        <dbReference type="ChEBI" id="CHEBI:61977"/>
        <dbReference type="ChEBI" id="CHEBI:456216"/>
        <dbReference type="EC" id="2.7.11.1"/>
    </reaction>
</comment>
<dbReference type="EMBL" id="UYRV01026399">
    <property type="protein sequence ID" value="VDK79206.1"/>
    <property type="molecule type" value="Genomic_DNA"/>
</dbReference>
<dbReference type="GO" id="GO:0004674">
    <property type="term" value="F:protein serine/threonine kinase activity"/>
    <property type="evidence" value="ECO:0007669"/>
    <property type="project" value="UniProtKB-KW"/>
</dbReference>
<keyword evidence="9" id="KW-0732">Signal</keyword>
<reference evidence="11 12" key="1">
    <citation type="submission" date="2018-11" db="EMBL/GenBank/DDBJ databases">
        <authorList>
            <consortium name="Pathogen Informatics"/>
        </authorList>
    </citation>
    <scope>NUCLEOTIDE SEQUENCE [LARGE SCALE GENOMIC DNA]</scope>
</reference>
<keyword evidence="12" id="KW-1185">Reference proteome</keyword>
<dbReference type="GO" id="GO:0005524">
    <property type="term" value="F:ATP binding"/>
    <property type="evidence" value="ECO:0007669"/>
    <property type="project" value="UniProtKB-KW"/>
</dbReference>
<evidence type="ECO:0000256" key="8">
    <source>
        <dbReference type="ARBA" id="ARBA00048679"/>
    </source>
</evidence>
<comment type="catalytic activity">
    <reaction evidence="8">
        <text>L-seryl-[protein] + ATP = O-phospho-L-seryl-[protein] + ADP + H(+)</text>
        <dbReference type="Rhea" id="RHEA:17989"/>
        <dbReference type="Rhea" id="RHEA-COMP:9863"/>
        <dbReference type="Rhea" id="RHEA-COMP:11604"/>
        <dbReference type="ChEBI" id="CHEBI:15378"/>
        <dbReference type="ChEBI" id="CHEBI:29999"/>
        <dbReference type="ChEBI" id="CHEBI:30616"/>
        <dbReference type="ChEBI" id="CHEBI:83421"/>
        <dbReference type="ChEBI" id="CHEBI:456216"/>
        <dbReference type="EC" id="2.7.11.1"/>
    </reaction>
</comment>
<dbReference type="InterPro" id="IPR011009">
    <property type="entry name" value="Kinase-like_dom_sf"/>
</dbReference>
<dbReference type="InterPro" id="IPR050629">
    <property type="entry name" value="STE20/SPS1-PAK"/>
</dbReference>
<evidence type="ECO:0000256" key="7">
    <source>
        <dbReference type="ARBA" id="ARBA00047899"/>
    </source>
</evidence>
<evidence type="ECO:0000256" key="4">
    <source>
        <dbReference type="ARBA" id="ARBA00022741"/>
    </source>
</evidence>
<dbReference type="Pfam" id="PF00069">
    <property type="entry name" value="Pkinase"/>
    <property type="match status" value="2"/>
</dbReference>
<feature type="domain" description="Protein kinase" evidence="10">
    <location>
        <begin position="1"/>
        <end position="230"/>
    </location>
</feature>
<keyword evidence="6" id="KW-0067">ATP-binding</keyword>
<evidence type="ECO:0000256" key="9">
    <source>
        <dbReference type="SAM" id="SignalP"/>
    </source>
</evidence>
<evidence type="ECO:0000313" key="12">
    <source>
        <dbReference type="Proteomes" id="UP000271889"/>
    </source>
</evidence>
<dbReference type="Gene3D" id="1.10.510.10">
    <property type="entry name" value="Transferase(Phosphotransferase) domain 1"/>
    <property type="match status" value="2"/>
</dbReference>
<evidence type="ECO:0000256" key="6">
    <source>
        <dbReference type="ARBA" id="ARBA00022840"/>
    </source>
</evidence>
<feature type="chain" id="PRO_5018308407" description="Protein kinase domain-containing protein" evidence="9">
    <location>
        <begin position="16"/>
        <end position="230"/>
    </location>
</feature>
<evidence type="ECO:0000256" key="2">
    <source>
        <dbReference type="ARBA" id="ARBA00022527"/>
    </source>
</evidence>
<keyword evidence="2" id="KW-0723">Serine/threonine-protein kinase</keyword>
<feature type="signal peptide" evidence="9">
    <location>
        <begin position="1"/>
        <end position="15"/>
    </location>
</feature>
<sequence length="230" mass="25995">MVIIWSIIRFEPVLLLFLRASRREKAVRTPLVFATGSKLWIIMEYLGGGSALDLTKSGKLDESHIAVILREILKGLDYLHSERKIHRDIKGGPLYYFPLQLATTFLTGILSVRNYMLFGACILSFRIEFYRFRVFVNDYLLKVLALPSMSLLGANILLDETTGAVKLGDFGVARFLSTVAGLKANTFVGTPFFMAPEVIQDGHYDVKVDHCRPFDHLVYRCFGASALEFF</sequence>
<evidence type="ECO:0000256" key="1">
    <source>
        <dbReference type="ARBA" id="ARBA00008874"/>
    </source>
</evidence>
<evidence type="ECO:0000313" key="11">
    <source>
        <dbReference type="EMBL" id="VDK79206.1"/>
    </source>
</evidence>
<keyword evidence="4" id="KW-0547">Nucleotide-binding</keyword>
<accession>A0A3P6SVC8</accession>
<proteinExistence type="inferred from homology"/>
<evidence type="ECO:0000256" key="5">
    <source>
        <dbReference type="ARBA" id="ARBA00022777"/>
    </source>
</evidence>
<comment type="similarity">
    <text evidence="1">Belongs to the protein kinase superfamily. STE Ser/Thr protein kinase family. STE20 subfamily.</text>
</comment>